<name>A0ABT5MVN8_9BURK</name>
<dbReference type="Proteomes" id="UP001528673">
    <property type="component" value="Unassembled WGS sequence"/>
</dbReference>
<dbReference type="EMBL" id="JAQSIP010000002">
    <property type="protein sequence ID" value="MDD0837883.1"/>
    <property type="molecule type" value="Genomic_DNA"/>
</dbReference>
<proteinExistence type="predicted"/>
<protein>
    <submittedName>
        <fullName evidence="2">Uncharacterized protein</fullName>
    </submittedName>
</protein>
<accession>A0ABT5MVN8</accession>
<feature type="region of interest" description="Disordered" evidence="1">
    <location>
        <begin position="1"/>
        <end position="20"/>
    </location>
</feature>
<evidence type="ECO:0000313" key="2">
    <source>
        <dbReference type="EMBL" id="MDD0837883.1"/>
    </source>
</evidence>
<evidence type="ECO:0000256" key="1">
    <source>
        <dbReference type="SAM" id="MobiDB-lite"/>
    </source>
</evidence>
<sequence>MSHDNEFIDPSFSKDGRRKETAELRQQVPIDLLQIYDAVSLARGKERFEVVLEVLQKAASQWMHEATLIHRVTRGNPANVDSDGGDRA</sequence>
<gene>
    <name evidence="2" type="ORF">PSQ40_04795</name>
</gene>
<keyword evidence="3" id="KW-1185">Reference proteome</keyword>
<comment type="caution">
    <text evidence="2">The sequence shown here is derived from an EMBL/GenBank/DDBJ whole genome shotgun (WGS) entry which is preliminary data.</text>
</comment>
<reference evidence="2 3" key="1">
    <citation type="submission" date="2023-02" db="EMBL/GenBank/DDBJ databases">
        <title>Bacterial whole genomic sequence of Curvibacter sp. HBC61.</title>
        <authorList>
            <person name="Le V."/>
            <person name="Ko S.-R."/>
            <person name="Ahn C.-Y."/>
            <person name="Oh H.-M."/>
        </authorList>
    </citation>
    <scope>NUCLEOTIDE SEQUENCE [LARGE SCALE GENOMIC DNA]</scope>
    <source>
        <strain evidence="2 3">HBC61</strain>
    </source>
</reference>
<organism evidence="2 3">
    <name type="scientific">Curvibacter cyanobacteriorum</name>
    <dbReference type="NCBI Taxonomy" id="3026422"/>
    <lineage>
        <taxon>Bacteria</taxon>
        <taxon>Pseudomonadati</taxon>
        <taxon>Pseudomonadota</taxon>
        <taxon>Betaproteobacteria</taxon>
        <taxon>Burkholderiales</taxon>
        <taxon>Comamonadaceae</taxon>
        <taxon>Curvibacter</taxon>
    </lineage>
</organism>
<dbReference type="RefSeq" id="WP_273949196.1">
    <property type="nucleotide sequence ID" value="NZ_JAQSIP010000002.1"/>
</dbReference>
<evidence type="ECO:0000313" key="3">
    <source>
        <dbReference type="Proteomes" id="UP001528673"/>
    </source>
</evidence>